<gene>
    <name evidence="1" type="ORF">GCM10023116_15470</name>
</gene>
<evidence type="ECO:0000313" key="1">
    <source>
        <dbReference type="EMBL" id="GAA4649273.1"/>
    </source>
</evidence>
<keyword evidence="2" id="KW-1185">Reference proteome</keyword>
<dbReference type="RefSeq" id="WP_345195063.1">
    <property type="nucleotide sequence ID" value="NZ_BAABFL010000128.1"/>
</dbReference>
<accession>A0ABP8UZB4</accession>
<sequence length="130" mass="14472">MSHDKDEPDLKTPTGLKKCKHAIATAIRPVADNRSLQMMRQEHSAQKIINVSAHVIYLESKEIEAKQREVSPDYVHPTANMPSAIERAASRYKDRCSSIEGDKHYTKVKEIIDGEGVPVTPPSGDPVINQ</sequence>
<protein>
    <submittedName>
        <fullName evidence="1">Uncharacterized protein</fullName>
    </submittedName>
</protein>
<organism evidence="1 2">
    <name type="scientific">Kistimonas scapharcae</name>
    <dbReference type="NCBI Taxonomy" id="1036133"/>
    <lineage>
        <taxon>Bacteria</taxon>
        <taxon>Pseudomonadati</taxon>
        <taxon>Pseudomonadota</taxon>
        <taxon>Gammaproteobacteria</taxon>
        <taxon>Oceanospirillales</taxon>
        <taxon>Endozoicomonadaceae</taxon>
        <taxon>Kistimonas</taxon>
    </lineage>
</organism>
<dbReference type="EMBL" id="BAABFL010000128">
    <property type="protein sequence ID" value="GAA4649273.1"/>
    <property type="molecule type" value="Genomic_DNA"/>
</dbReference>
<dbReference type="Proteomes" id="UP001500604">
    <property type="component" value="Unassembled WGS sequence"/>
</dbReference>
<evidence type="ECO:0000313" key="2">
    <source>
        <dbReference type="Proteomes" id="UP001500604"/>
    </source>
</evidence>
<proteinExistence type="predicted"/>
<name>A0ABP8UZB4_9GAMM</name>
<comment type="caution">
    <text evidence="1">The sequence shown here is derived from an EMBL/GenBank/DDBJ whole genome shotgun (WGS) entry which is preliminary data.</text>
</comment>
<reference evidence="2" key="1">
    <citation type="journal article" date="2019" name="Int. J. Syst. Evol. Microbiol.">
        <title>The Global Catalogue of Microorganisms (GCM) 10K type strain sequencing project: providing services to taxonomists for standard genome sequencing and annotation.</title>
        <authorList>
            <consortium name="The Broad Institute Genomics Platform"/>
            <consortium name="The Broad Institute Genome Sequencing Center for Infectious Disease"/>
            <person name="Wu L."/>
            <person name="Ma J."/>
        </authorList>
    </citation>
    <scope>NUCLEOTIDE SEQUENCE [LARGE SCALE GENOMIC DNA]</scope>
    <source>
        <strain evidence="2">JCM 17805</strain>
    </source>
</reference>